<dbReference type="GO" id="GO:0008270">
    <property type="term" value="F:zinc ion binding"/>
    <property type="evidence" value="ECO:0007669"/>
    <property type="project" value="UniProtKB-KW"/>
</dbReference>
<dbReference type="InterPro" id="IPR052035">
    <property type="entry name" value="ZnF_BED_domain_contain"/>
</dbReference>
<keyword evidence="2" id="KW-0479">Metal-binding</keyword>
<gene>
    <name evidence="8" type="ORF">Glove_185g69</name>
</gene>
<evidence type="ECO:0000313" key="9">
    <source>
        <dbReference type="Proteomes" id="UP000266861"/>
    </source>
</evidence>
<dbReference type="AlphaFoldDB" id="A0A397IS61"/>
<keyword evidence="4" id="KW-0862">Zinc</keyword>
<organism evidence="8 9">
    <name type="scientific">Diversispora epigaea</name>
    <dbReference type="NCBI Taxonomy" id="1348612"/>
    <lineage>
        <taxon>Eukaryota</taxon>
        <taxon>Fungi</taxon>
        <taxon>Fungi incertae sedis</taxon>
        <taxon>Mucoromycota</taxon>
        <taxon>Glomeromycotina</taxon>
        <taxon>Glomeromycetes</taxon>
        <taxon>Diversisporales</taxon>
        <taxon>Diversisporaceae</taxon>
        <taxon>Diversispora</taxon>
    </lineage>
</organism>
<dbReference type="OrthoDB" id="2423954at2759"/>
<dbReference type="InterPro" id="IPR012337">
    <property type="entry name" value="RNaseH-like_sf"/>
</dbReference>
<keyword evidence="5" id="KW-0539">Nucleus</keyword>
<comment type="subcellular location">
    <subcellularLocation>
        <location evidence="1">Nucleus</location>
    </subcellularLocation>
</comment>
<dbReference type="GO" id="GO:0005634">
    <property type="term" value="C:nucleus"/>
    <property type="evidence" value="ECO:0007669"/>
    <property type="project" value="UniProtKB-SubCell"/>
</dbReference>
<protein>
    <recommendedName>
        <fullName evidence="7">DUF659 domain-containing protein</fullName>
    </recommendedName>
</protein>
<evidence type="ECO:0000259" key="7">
    <source>
        <dbReference type="Pfam" id="PF04937"/>
    </source>
</evidence>
<dbReference type="InterPro" id="IPR007021">
    <property type="entry name" value="DUF659"/>
</dbReference>
<evidence type="ECO:0000256" key="3">
    <source>
        <dbReference type="ARBA" id="ARBA00022771"/>
    </source>
</evidence>
<name>A0A397IS61_9GLOM</name>
<dbReference type="SUPFAM" id="SSF53098">
    <property type="entry name" value="Ribonuclease H-like"/>
    <property type="match status" value="1"/>
</dbReference>
<keyword evidence="3" id="KW-0863">Zinc-finger</keyword>
<dbReference type="PANTHER" id="PTHR46481:SF10">
    <property type="entry name" value="ZINC FINGER BED DOMAIN-CONTAINING PROTEIN 39"/>
    <property type="match status" value="1"/>
</dbReference>
<keyword evidence="6" id="KW-0175">Coiled coil</keyword>
<proteinExistence type="predicted"/>
<reference evidence="8 9" key="1">
    <citation type="submission" date="2018-08" db="EMBL/GenBank/DDBJ databases">
        <title>Genome and evolution of the arbuscular mycorrhizal fungus Diversispora epigaea (formerly Glomus versiforme) and its bacterial endosymbionts.</title>
        <authorList>
            <person name="Sun X."/>
            <person name="Fei Z."/>
            <person name="Harrison M."/>
        </authorList>
    </citation>
    <scope>NUCLEOTIDE SEQUENCE [LARGE SCALE GENOMIC DNA]</scope>
    <source>
        <strain evidence="8 9">IT104</strain>
    </source>
</reference>
<dbReference type="STRING" id="1348612.A0A397IS61"/>
<dbReference type="Pfam" id="PF04937">
    <property type="entry name" value="DUF659"/>
    <property type="match status" value="1"/>
</dbReference>
<evidence type="ECO:0000313" key="8">
    <source>
        <dbReference type="EMBL" id="RHZ77148.1"/>
    </source>
</evidence>
<evidence type="ECO:0000256" key="1">
    <source>
        <dbReference type="ARBA" id="ARBA00004123"/>
    </source>
</evidence>
<keyword evidence="9" id="KW-1185">Reference proteome</keyword>
<evidence type="ECO:0000256" key="6">
    <source>
        <dbReference type="SAM" id="Coils"/>
    </source>
</evidence>
<sequence>MAPLPFLLEEYIIKTDEKINKCNVKVYCKPCIKKIFNLQNNNNTNNNNLNINKRKETSFTSETSSSKVIIRSSSYGVMDNYIVQELFTFLNPFLKLPDRRLLGGRILNEAVNDSNSWMIKNLQEDQIGVTVTFDGWTNVRNEHIMGIVIITSEGRPYVWKAIDISSEHETHIEVMEKTNTILEELNNNSIKVCALVTDSAGAYAASRRRLRISKKSIVFFPCFAHQLNLCVGEVFKESTEFKTTLDKAIRLASFFRNSNNKFFISKLKEIQYEEYNKESTIVSPGETQTRRRPGEDSILKRDIYEIITSSIFWQHINQLIEILYPYCKILNLLQSDKARLHEVIQGLAYIIQIWNNFSDEYLAAKLIARIERRWKEWEQPILILSCILHPEYRLKLFNNRNINYVTMGSWLGYYYHVWTGKHATSILKELDNYRLEVYPFDSITWNQFNNDIYRYWCFVSASMNELGFVACRIFGICVNAASVERLWSCMGFIHSNRRNRLSISKVLNMNKLRADITYNHRRQEKTPIVTVQTIISELESLKYNETLQDNTIDNTINNTIDNTDLTDNENFEVIDSSQESEEEIDEDTNSGDFGNYLQEWISMLEDEKEAFIDLEENENEELENIIHPAINSNAKWELLSLFKELNSPF</sequence>
<feature type="coiled-coil region" evidence="6">
    <location>
        <begin position="597"/>
        <end position="624"/>
    </location>
</feature>
<dbReference type="PANTHER" id="PTHR46481">
    <property type="entry name" value="ZINC FINGER BED DOMAIN-CONTAINING PROTEIN 4"/>
    <property type="match status" value="1"/>
</dbReference>
<feature type="domain" description="DUF659" evidence="7">
    <location>
        <begin position="97"/>
        <end position="248"/>
    </location>
</feature>
<evidence type="ECO:0000256" key="2">
    <source>
        <dbReference type="ARBA" id="ARBA00022723"/>
    </source>
</evidence>
<evidence type="ECO:0000256" key="5">
    <source>
        <dbReference type="ARBA" id="ARBA00023242"/>
    </source>
</evidence>
<dbReference type="Proteomes" id="UP000266861">
    <property type="component" value="Unassembled WGS sequence"/>
</dbReference>
<dbReference type="EMBL" id="PQFF01000175">
    <property type="protein sequence ID" value="RHZ77148.1"/>
    <property type="molecule type" value="Genomic_DNA"/>
</dbReference>
<evidence type="ECO:0000256" key="4">
    <source>
        <dbReference type="ARBA" id="ARBA00022833"/>
    </source>
</evidence>
<comment type="caution">
    <text evidence="8">The sequence shown here is derived from an EMBL/GenBank/DDBJ whole genome shotgun (WGS) entry which is preliminary data.</text>
</comment>
<accession>A0A397IS61</accession>